<evidence type="ECO:0000313" key="5">
    <source>
        <dbReference type="EMBL" id="TRX92174.1"/>
    </source>
</evidence>
<dbReference type="SUPFAM" id="SSF57701">
    <property type="entry name" value="Zn2/Cys6 DNA-binding domain"/>
    <property type="match status" value="1"/>
</dbReference>
<dbReference type="PANTHER" id="PTHR31001">
    <property type="entry name" value="UNCHARACTERIZED TRANSCRIPTIONAL REGULATORY PROTEIN"/>
    <property type="match status" value="1"/>
</dbReference>
<dbReference type="CDD" id="cd12148">
    <property type="entry name" value="fungal_TF_MHR"/>
    <property type="match status" value="1"/>
</dbReference>
<evidence type="ECO:0000256" key="1">
    <source>
        <dbReference type="ARBA" id="ARBA00004123"/>
    </source>
</evidence>
<proteinExistence type="predicted"/>
<evidence type="ECO:0000256" key="3">
    <source>
        <dbReference type="ARBA" id="ARBA00023242"/>
    </source>
</evidence>
<dbReference type="CDD" id="cd00067">
    <property type="entry name" value="GAL4"/>
    <property type="match status" value="1"/>
</dbReference>
<accession>A0A553HW38</accession>
<dbReference type="EMBL" id="VFLP01000039">
    <property type="protein sequence ID" value="TRX92174.1"/>
    <property type="molecule type" value="Genomic_DNA"/>
</dbReference>
<dbReference type="GO" id="GO:0006351">
    <property type="term" value="P:DNA-templated transcription"/>
    <property type="evidence" value="ECO:0007669"/>
    <property type="project" value="InterPro"/>
</dbReference>
<gene>
    <name evidence="5" type="ORF">FHL15_007041</name>
</gene>
<evidence type="ECO:0000313" key="6">
    <source>
        <dbReference type="Proteomes" id="UP000319160"/>
    </source>
</evidence>
<dbReference type="InterPro" id="IPR007219">
    <property type="entry name" value="XnlR_reg_dom"/>
</dbReference>
<sequence length="680" mass="77791">MRTKKNRPEPVSCQFCRSKKLRCNKVQPCSNCESRNVSCHFLVPPSRSRRGQTPETYQDTEIIARIKRLESLVLLEGSTGENHLDSQISFTSQSEDVSRYQDLHLLENIGVREDSLISSLSSGLTLTIRSVDDIINLEGSLRNTSLISEESLKNIVVFPAYKTAVILFDCFETHVDHMCRILNLPIVRSLMKSVYTRINQNEYVPPGQAALLLALFALSAFFHQPTRSAEFQAVGNDTTYLSKFWSRGALDMLDHSRRNTSGTLEDVQALILMSYVTYHLDGFSARYRHLLATAVSMAQDLGMHRLDSDDRALKSDTSSLRALIDHEVKRRVYWHLIASDWTQSTMSGPQEGTYSIHPGQIQLRLPKDYDDGDAFTEEENESITGARPTGVTFLLARIRLAHLAREYTDTIPLETSRLMRIPYDQIISFDQKLKVFFMELPYFFRLDEESRQKSKHLEAVYTKIPMMRYCILAAAHTRRCRLHQKFLIRTSSNPQFEYSRQACLESARAVIQLYEEPKAEDESPLEMARMAMAVHYTHLALVIQVMDLCFNRNDVDYDARKRDVLNTLQMLAGARTSSPLLDRSLNSVIEVLQKHKVWIVGQNWTSDGPQNAVQQPHEVNPYRFEDSEADPLQESLEIGEDTLAITPSINDFWQSANQFEMELDSATWDSLFSTLDSRPS</sequence>
<dbReference type="InterPro" id="IPR001138">
    <property type="entry name" value="Zn2Cys6_DnaBD"/>
</dbReference>
<protein>
    <recommendedName>
        <fullName evidence="4">Zn(2)-C6 fungal-type domain-containing protein</fullName>
    </recommendedName>
</protein>
<feature type="domain" description="Zn(2)-C6 fungal-type" evidence="4">
    <location>
        <begin position="12"/>
        <end position="41"/>
    </location>
</feature>
<dbReference type="Pfam" id="PF00172">
    <property type="entry name" value="Zn_clus"/>
    <property type="match status" value="1"/>
</dbReference>
<keyword evidence="2" id="KW-0479">Metal-binding</keyword>
<dbReference type="GO" id="GO:0008270">
    <property type="term" value="F:zinc ion binding"/>
    <property type="evidence" value="ECO:0007669"/>
    <property type="project" value="InterPro"/>
</dbReference>
<dbReference type="GO" id="GO:0003677">
    <property type="term" value="F:DNA binding"/>
    <property type="evidence" value="ECO:0007669"/>
    <property type="project" value="InterPro"/>
</dbReference>
<reference evidence="6" key="1">
    <citation type="submission" date="2019-06" db="EMBL/GenBank/DDBJ databases">
        <title>Draft genome sequence of the griseofulvin-producing fungus Xylaria cubensis strain G536.</title>
        <authorList>
            <person name="Mead M.E."/>
            <person name="Raja H.A."/>
            <person name="Steenwyk J.L."/>
            <person name="Knowles S.L."/>
            <person name="Oberlies N.H."/>
            <person name="Rokas A."/>
        </authorList>
    </citation>
    <scope>NUCLEOTIDE SEQUENCE [LARGE SCALE GENOMIC DNA]</scope>
    <source>
        <strain evidence="6">G536</strain>
    </source>
</reference>
<dbReference type="Gene3D" id="4.10.240.10">
    <property type="entry name" value="Zn(2)-C6 fungal-type DNA-binding domain"/>
    <property type="match status" value="1"/>
</dbReference>
<dbReference type="PROSITE" id="PS50048">
    <property type="entry name" value="ZN2_CY6_FUNGAL_2"/>
    <property type="match status" value="1"/>
</dbReference>
<dbReference type="Proteomes" id="UP000319160">
    <property type="component" value="Unassembled WGS sequence"/>
</dbReference>
<evidence type="ECO:0000259" key="4">
    <source>
        <dbReference type="PROSITE" id="PS50048"/>
    </source>
</evidence>
<organism evidence="5 6">
    <name type="scientific">Xylaria flabelliformis</name>
    <dbReference type="NCBI Taxonomy" id="2512241"/>
    <lineage>
        <taxon>Eukaryota</taxon>
        <taxon>Fungi</taxon>
        <taxon>Dikarya</taxon>
        <taxon>Ascomycota</taxon>
        <taxon>Pezizomycotina</taxon>
        <taxon>Sordariomycetes</taxon>
        <taxon>Xylariomycetidae</taxon>
        <taxon>Xylariales</taxon>
        <taxon>Xylariaceae</taxon>
        <taxon>Xylaria</taxon>
    </lineage>
</organism>
<name>A0A553HW38_9PEZI</name>
<dbReference type="SMART" id="SM00066">
    <property type="entry name" value="GAL4"/>
    <property type="match status" value="1"/>
</dbReference>
<dbReference type="OrthoDB" id="3014581at2759"/>
<dbReference type="Pfam" id="PF04082">
    <property type="entry name" value="Fungal_trans"/>
    <property type="match status" value="1"/>
</dbReference>
<comment type="subcellular location">
    <subcellularLocation>
        <location evidence="1">Nucleus</location>
    </subcellularLocation>
</comment>
<dbReference type="PROSITE" id="PS00463">
    <property type="entry name" value="ZN2_CY6_FUNGAL_1"/>
    <property type="match status" value="1"/>
</dbReference>
<dbReference type="GO" id="GO:0000981">
    <property type="term" value="F:DNA-binding transcription factor activity, RNA polymerase II-specific"/>
    <property type="evidence" value="ECO:0007669"/>
    <property type="project" value="InterPro"/>
</dbReference>
<dbReference type="GO" id="GO:0005634">
    <property type="term" value="C:nucleus"/>
    <property type="evidence" value="ECO:0007669"/>
    <property type="project" value="UniProtKB-SubCell"/>
</dbReference>
<comment type="caution">
    <text evidence="5">The sequence shown here is derived from an EMBL/GenBank/DDBJ whole genome shotgun (WGS) entry which is preliminary data.</text>
</comment>
<dbReference type="InterPro" id="IPR050613">
    <property type="entry name" value="Sec_Metabolite_Reg"/>
</dbReference>
<evidence type="ECO:0000256" key="2">
    <source>
        <dbReference type="ARBA" id="ARBA00022723"/>
    </source>
</evidence>
<keyword evidence="3" id="KW-0539">Nucleus</keyword>
<dbReference type="InterPro" id="IPR036864">
    <property type="entry name" value="Zn2-C6_fun-type_DNA-bd_sf"/>
</dbReference>
<dbReference type="STRING" id="2512241.A0A553HW38"/>
<dbReference type="AlphaFoldDB" id="A0A553HW38"/>
<keyword evidence="6" id="KW-1185">Reference proteome</keyword>
<dbReference type="PANTHER" id="PTHR31001:SF90">
    <property type="entry name" value="CENTROMERE DNA-BINDING PROTEIN COMPLEX CBF3 SUBUNIT B"/>
    <property type="match status" value="1"/>
</dbReference>